<sequence length="591" mass="68172">MSKLVYQSSVFLVYTIPTKSVKFVYNKGDNSWKKLSKWYVGEKMDEDEQTIVTTRLVEPETSRTSSPKPPLRRFSSSEVDYSIPLYRSMTPMATKMPSITRKDSWPSLSKSNLLIGPSSLVKTYSRSSENILETLEEVKSKPMSGSFEDLSRRQERVIRITEPISEEINQTETSGQTSSLLSPHSPELPSSSRRSTTSPDLTPSEDRSTQVFEFKSDYWYTCLFVYHTKQKSNNVSLVGEFNGWDINAHKMHPCPEGYARCVDLQEGRYEYKFQINGNFVNDSYNHFNSQYFNNSIIFVNTDSANEHPTAPPSPPLLEYTRENASFFYFQIHTPVINDSVGKFGVVERPVYVYLPPGYSNESKSFPVVYAMDGQSMFSSSVYGWHLDRMFDDLWMKKKIKEFIFVAVPNGDDIQPGHRIREYCPRDFHQSNAFLDYMVQIVKPYIDNNFRTISNADNSFVLGSSLGGLFAFYLTTLRPEIFSGAICMAPSFWYHDVNDQSVFDVIEESRNVAPKFRVYIDSGTGEEDNFYVTRSMAESLGDLNWIPEKDFFYQVDYSTPIECDGHFTTHHHKLWRERIPDALKFMLDPNFV</sequence>
<dbReference type="Gene3D" id="2.60.40.10">
    <property type="entry name" value="Immunoglobulins"/>
    <property type="match status" value="1"/>
</dbReference>
<comment type="caution">
    <text evidence="4">The sequence shown here is derived from an EMBL/GenBank/DDBJ whole genome shotgun (WGS) entry which is preliminary data.</text>
</comment>
<dbReference type="EMBL" id="JAKMXF010000288">
    <property type="protein sequence ID" value="KAI6653285.1"/>
    <property type="molecule type" value="Genomic_DNA"/>
</dbReference>
<dbReference type="InterPro" id="IPR029058">
    <property type="entry name" value="AB_hydrolase_fold"/>
</dbReference>
<feature type="compositionally biased region" description="Low complexity" evidence="2">
    <location>
        <begin position="177"/>
        <end position="202"/>
    </location>
</feature>
<dbReference type="InterPro" id="IPR050583">
    <property type="entry name" value="Mycobacterial_A85_antigen"/>
</dbReference>
<dbReference type="Pfam" id="PF16561">
    <property type="entry name" value="AMPK1_CBM"/>
    <property type="match status" value="1"/>
</dbReference>
<organism evidence="4 5">
    <name type="scientific">Oopsacas minuta</name>
    <dbReference type="NCBI Taxonomy" id="111878"/>
    <lineage>
        <taxon>Eukaryota</taxon>
        <taxon>Metazoa</taxon>
        <taxon>Porifera</taxon>
        <taxon>Hexactinellida</taxon>
        <taxon>Hexasterophora</taxon>
        <taxon>Lyssacinosida</taxon>
        <taxon>Leucopsacidae</taxon>
        <taxon>Oopsacas</taxon>
    </lineage>
</organism>
<dbReference type="AlphaFoldDB" id="A0AAV7JXT7"/>
<feature type="region of interest" description="Disordered" evidence="2">
    <location>
        <begin position="161"/>
        <end position="207"/>
    </location>
</feature>
<comment type="function">
    <text evidence="1">Non-catalytic subunit of AMP-activated protein kinase (AMPK), an energy sensor protein kinase that plays a key role in regulating cellular energy metabolism. In response to reduction of intracellular ATP levels, AMPK activates energy-producing pathways and inhibits energy-consuming processes: inhibits protein, carbohydrate and lipid biosynthesis, as well as cell growth and proliferation. AMPK acts via direct phosphorylation of metabolic enzymes, and by longer-term effects via phosphorylation of transcription regulators. Also acts as a regulator of cellular polarity by remodeling the actin cytoskeleton; probably by indirectly activating myosin. Beta non-catalytic subunit acts as a scaffold on which the AMPK complex assembles, via its C-terminus that bridges alpha (PRKAA1 or PRKAA2) and gamma subunits (PRKAG1, PRKAG2 or PRKAG3).</text>
</comment>
<evidence type="ECO:0000313" key="5">
    <source>
        <dbReference type="Proteomes" id="UP001165289"/>
    </source>
</evidence>
<dbReference type="InterPro" id="IPR000801">
    <property type="entry name" value="Esterase-like"/>
</dbReference>
<dbReference type="InterPro" id="IPR013783">
    <property type="entry name" value="Ig-like_fold"/>
</dbReference>
<dbReference type="Proteomes" id="UP001165289">
    <property type="component" value="Unassembled WGS sequence"/>
</dbReference>
<proteinExistence type="predicted"/>
<feature type="domain" description="AMP-activated protein kinase glycogen-binding" evidence="3">
    <location>
        <begin position="229"/>
        <end position="294"/>
    </location>
</feature>
<accession>A0AAV7JXT7</accession>
<dbReference type="InterPro" id="IPR032640">
    <property type="entry name" value="AMPK1_CBM"/>
</dbReference>
<evidence type="ECO:0000313" key="4">
    <source>
        <dbReference type="EMBL" id="KAI6653285.1"/>
    </source>
</evidence>
<dbReference type="Pfam" id="PF00756">
    <property type="entry name" value="Esterase"/>
    <property type="match status" value="1"/>
</dbReference>
<evidence type="ECO:0000259" key="3">
    <source>
        <dbReference type="Pfam" id="PF16561"/>
    </source>
</evidence>
<dbReference type="PANTHER" id="PTHR48098">
    <property type="entry name" value="ENTEROCHELIN ESTERASE-RELATED"/>
    <property type="match status" value="1"/>
</dbReference>
<protein>
    <recommendedName>
        <fullName evidence="3">AMP-activated protein kinase glycogen-binding domain-containing protein</fullName>
    </recommendedName>
</protein>
<reference evidence="4 5" key="1">
    <citation type="journal article" date="2023" name="BMC Biol.">
        <title>The compact genome of the sponge Oopsacas minuta (Hexactinellida) is lacking key metazoan core genes.</title>
        <authorList>
            <person name="Santini S."/>
            <person name="Schenkelaars Q."/>
            <person name="Jourda C."/>
            <person name="Duchesne M."/>
            <person name="Belahbib H."/>
            <person name="Rocher C."/>
            <person name="Selva M."/>
            <person name="Riesgo A."/>
            <person name="Vervoort M."/>
            <person name="Leys S.P."/>
            <person name="Kodjabachian L."/>
            <person name="Le Bivic A."/>
            <person name="Borchiellini C."/>
            <person name="Claverie J.M."/>
            <person name="Renard E."/>
        </authorList>
    </citation>
    <scope>NUCLEOTIDE SEQUENCE [LARGE SCALE GENOMIC DNA]</scope>
    <source>
        <strain evidence="4">SPO-2</strain>
    </source>
</reference>
<keyword evidence="5" id="KW-1185">Reference proteome</keyword>
<name>A0AAV7JXT7_9METZ</name>
<feature type="compositionally biased region" description="Polar residues" evidence="2">
    <location>
        <begin position="167"/>
        <end position="176"/>
    </location>
</feature>
<evidence type="ECO:0000256" key="1">
    <source>
        <dbReference type="ARBA" id="ARBA00025180"/>
    </source>
</evidence>
<dbReference type="InterPro" id="IPR014756">
    <property type="entry name" value="Ig_E-set"/>
</dbReference>
<dbReference type="PANTHER" id="PTHR48098:SF6">
    <property type="entry name" value="FERRI-BACILLIBACTIN ESTERASE BESA"/>
    <property type="match status" value="1"/>
</dbReference>
<dbReference type="SUPFAM" id="SSF81296">
    <property type="entry name" value="E set domains"/>
    <property type="match status" value="1"/>
</dbReference>
<gene>
    <name evidence="4" type="ORF">LOD99_3809</name>
</gene>
<dbReference type="Gene3D" id="3.40.50.1820">
    <property type="entry name" value="alpha/beta hydrolase"/>
    <property type="match status" value="1"/>
</dbReference>
<evidence type="ECO:0000256" key="2">
    <source>
        <dbReference type="SAM" id="MobiDB-lite"/>
    </source>
</evidence>
<dbReference type="SUPFAM" id="SSF53474">
    <property type="entry name" value="alpha/beta-Hydrolases"/>
    <property type="match status" value="1"/>
</dbReference>